<evidence type="ECO:0000259" key="2">
    <source>
        <dbReference type="Pfam" id="PF00857"/>
    </source>
</evidence>
<dbReference type="InterPro" id="IPR050272">
    <property type="entry name" value="Isochorismatase-like_hydrls"/>
</dbReference>
<evidence type="ECO:0000313" key="4">
    <source>
        <dbReference type="Proteomes" id="UP000557392"/>
    </source>
</evidence>
<name>A0A7W6JVS2_9SPHN</name>
<dbReference type="InterPro" id="IPR036380">
    <property type="entry name" value="Isochorismatase-like_sf"/>
</dbReference>
<keyword evidence="4" id="KW-1185">Reference proteome</keyword>
<dbReference type="InterPro" id="IPR000868">
    <property type="entry name" value="Isochorismatase-like_dom"/>
</dbReference>
<dbReference type="PANTHER" id="PTHR43540:SF1">
    <property type="entry name" value="ISOCHORISMATASE HYDROLASE"/>
    <property type="match status" value="1"/>
</dbReference>
<dbReference type="CDD" id="cd01014">
    <property type="entry name" value="nicotinamidase_related"/>
    <property type="match status" value="1"/>
</dbReference>
<organism evidence="3 4">
    <name type="scientific">Sphingomonas kyeonggiensis</name>
    <dbReference type="NCBI Taxonomy" id="1268553"/>
    <lineage>
        <taxon>Bacteria</taxon>
        <taxon>Pseudomonadati</taxon>
        <taxon>Pseudomonadota</taxon>
        <taxon>Alphaproteobacteria</taxon>
        <taxon>Sphingomonadales</taxon>
        <taxon>Sphingomonadaceae</taxon>
        <taxon>Sphingomonas</taxon>
    </lineage>
</organism>
<dbReference type="GO" id="GO:0016787">
    <property type="term" value="F:hydrolase activity"/>
    <property type="evidence" value="ECO:0007669"/>
    <property type="project" value="UniProtKB-KW"/>
</dbReference>
<dbReference type="Proteomes" id="UP000557392">
    <property type="component" value="Unassembled WGS sequence"/>
</dbReference>
<accession>A0A7W6JVS2</accession>
<dbReference type="RefSeq" id="WP_183999715.1">
    <property type="nucleotide sequence ID" value="NZ_JACIEH010000003.1"/>
</dbReference>
<keyword evidence="1" id="KW-0378">Hydrolase</keyword>
<dbReference type="AlphaFoldDB" id="A0A7W6JVS2"/>
<evidence type="ECO:0000313" key="3">
    <source>
        <dbReference type="EMBL" id="MBB4100420.1"/>
    </source>
</evidence>
<feature type="domain" description="Isochorismatase-like" evidence="2">
    <location>
        <begin position="4"/>
        <end position="157"/>
    </location>
</feature>
<comment type="caution">
    <text evidence="3">The sequence shown here is derived from an EMBL/GenBank/DDBJ whole genome shotgun (WGS) entry which is preliminary data.</text>
</comment>
<evidence type="ECO:0000256" key="1">
    <source>
        <dbReference type="ARBA" id="ARBA00022801"/>
    </source>
</evidence>
<dbReference type="PANTHER" id="PTHR43540">
    <property type="entry name" value="PEROXYUREIDOACRYLATE/UREIDOACRYLATE AMIDOHYDROLASE-RELATED"/>
    <property type="match status" value="1"/>
</dbReference>
<dbReference type="SUPFAM" id="SSF52499">
    <property type="entry name" value="Isochorismatase-like hydrolases"/>
    <property type="match status" value="1"/>
</dbReference>
<sequence length="193" mass="20220">MTKALLLIDVQKEYFSEGKLALPGMEAALEPIEALIAHFRAGYLPVLFVQHVALDADPEAPFAAFATGTELHDRLQPELHDAVIAKSSPNAFVQSWLQARLQGQGVTELVIAGAMTQTCIDSTARGALDFGYPVTIASDACVAGALEWEGKAISAAQVQKTFLAALAALMAVKPVAEIIAPPEALAAEDGPAA</sequence>
<dbReference type="Pfam" id="PF00857">
    <property type="entry name" value="Isochorismatase"/>
    <property type="match status" value="1"/>
</dbReference>
<gene>
    <name evidence="3" type="ORF">GGR46_003992</name>
</gene>
<reference evidence="3 4" key="1">
    <citation type="submission" date="2020-08" db="EMBL/GenBank/DDBJ databases">
        <title>Genomic Encyclopedia of Type Strains, Phase IV (KMG-IV): sequencing the most valuable type-strain genomes for metagenomic binning, comparative biology and taxonomic classification.</title>
        <authorList>
            <person name="Goeker M."/>
        </authorList>
    </citation>
    <scope>NUCLEOTIDE SEQUENCE [LARGE SCALE GENOMIC DNA]</scope>
    <source>
        <strain evidence="3 4">DSM 101806</strain>
    </source>
</reference>
<protein>
    <submittedName>
        <fullName evidence="3">Nicotinamidase-related amidase</fullName>
    </submittedName>
</protein>
<dbReference type="EMBL" id="JACIEH010000003">
    <property type="protein sequence ID" value="MBB4100420.1"/>
    <property type="molecule type" value="Genomic_DNA"/>
</dbReference>
<dbReference type="Gene3D" id="3.40.50.850">
    <property type="entry name" value="Isochorismatase-like"/>
    <property type="match status" value="1"/>
</dbReference>
<proteinExistence type="predicted"/>